<gene>
    <name evidence="3" type="ORF">HPHPH24_0409</name>
</gene>
<dbReference type="InterPro" id="IPR027417">
    <property type="entry name" value="P-loop_NTPase"/>
</dbReference>
<dbReference type="Pfam" id="PF13304">
    <property type="entry name" value="AAA_21"/>
    <property type="match status" value="1"/>
</dbReference>
<sequence length="1041" mass="122346">MKLHKRVLKLHHFRNLGKNSPTKLLLNSSFDEKHGGLVVLVGENNVGKSNVLEALKIFNDADVKLCSEEDYVKDHEKDTLLSLEEETILDHKITDFSCVDLRIQSKEVSHNLKELSKTLISYPFEKHVEALGEQCSNFVSIPINNDDYSNICTFVSDFINLIASYNLLESFLDFYKDKLKLSELVTEYANATNNLLFKKLIKHLSGNNQLVKNFCQCIKEIIKCNTPNKKYNTDEFFVMGQHKQNQLAKIYAHFKGFSEGEIKPQNEGILKKLKSLDEIFKTTDFTKFTPKTEALLNEQSQEKLSEFVKEMIEKIDEKYPINEKFKQQFRTFRLNIGNLKKKIKNSLKNLEKTREDFERNKESLIQEIENDCKNECNSEEEPEYKINDLLKNIEQICKKYIASHVCFSDESKDIKSMMCQFYLKQIDLLVNSEIVRYRYSNLFEPIQRSLWESIKILDNESGIYLFPKNIGEIKDKFEANKEKFKQSKNVSEFAEYCRECNPYTAFNFHLNINNGLSHQFEKFVPIMKEYKEPKITDNDLEAISTKETGLASQLSGHWFFQLSLFNKTNFNPNKIWIPLEFNKRSKIKFDKDLEIYFDSHESFNISKKYLQEIDQESLKKIKQSKDFFPIQKIESKHDNNDILQLEFFENDTSFLFAKGSLAEIMEYNMQLKIDSLITKEFNKFLAIVQDSPQDSYQLKIRVRHNNKLPREKYTEHEIKLEVYDCRKSHDHNEPIILSQQSTGFQWAFNFMFGFLYNVGSHFSFNHNIIYVMDEPATHLSVPARKEFRKFLKEYAHKNHVTFVLATHDPFLVDTDHLDEIRIVEKETEGSAIKNHFNYPLNNAGKDSDALDKIKRSLGVGQHVFHNPQKHRIIFVEGITDYCYLSAFKLYFNKHNPQFKNNPIPFTFLPISGLKKDSKHMKETIKKLCELDNHPIVLIDDDRKCVFNQKATSERFKKANEDLGNPITILQLSDCDRHFKQIEDCFSANDRKKYAKNKRMELSMAFKTRLLYGGKDAIEKQTKRNFLKLFKWIAWATNLIKN</sequence>
<evidence type="ECO:0000256" key="1">
    <source>
        <dbReference type="SAM" id="Coils"/>
    </source>
</evidence>
<dbReference type="InterPro" id="IPR051396">
    <property type="entry name" value="Bact_Antivir_Def_Nuclease"/>
</dbReference>
<evidence type="ECO:0000313" key="4">
    <source>
        <dbReference type="Proteomes" id="UP000004761"/>
    </source>
</evidence>
<organism evidence="3 4">
    <name type="scientific">Helicobacter pylori Hp H-24</name>
    <dbReference type="NCBI Taxonomy" id="992039"/>
    <lineage>
        <taxon>Bacteria</taxon>
        <taxon>Pseudomonadati</taxon>
        <taxon>Campylobacterota</taxon>
        <taxon>Epsilonproteobacteria</taxon>
        <taxon>Campylobacterales</taxon>
        <taxon>Helicobacteraceae</taxon>
        <taxon>Helicobacter</taxon>
    </lineage>
</organism>
<keyword evidence="1" id="KW-0175">Coiled coil</keyword>
<feature type="domain" description="ATPase AAA-type core" evidence="2">
    <location>
        <begin position="729"/>
        <end position="813"/>
    </location>
</feature>
<dbReference type="SUPFAM" id="SSF52540">
    <property type="entry name" value="P-loop containing nucleoside triphosphate hydrolases"/>
    <property type="match status" value="1"/>
</dbReference>
<proteinExistence type="predicted"/>
<dbReference type="GO" id="GO:0004519">
    <property type="term" value="F:endonuclease activity"/>
    <property type="evidence" value="ECO:0007669"/>
    <property type="project" value="UniProtKB-KW"/>
</dbReference>
<name>J0KM72_HELPX</name>
<dbReference type="PATRIC" id="fig|992039.3.peg.396"/>
<feature type="coiled-coil region" evidence="1">
    <location>
        <begin position="336"/>
        <end position="374"/>
    </location>
</feature>
<protein>
    <submittedName>
        <fullName evidence="3">ATP-dependent OLD family endonuclease</fullName>
    </submittedName>
</protein>
<reference evidence="3 4" key="1">
    <citation type="journal article" date="2013" name="Pathog. Dis.">
        <title>Genome sequences of 65 Helicobacter pylori strains isolated from asymptomatic individuals and patients with gastric cancer, peptic ulcer disease, or gastritis.</title>
        <authorList>
            <person name="Blanchard T.G."/>
            <person name="Czinn S.J."/>
            <person name="Correa P."/>
            <person name="Nakazawa T."/>
            <person name="Keelan M."/>
            <person name="Morningstar L."/>
            <person name="Santana-Cruz I."/>
            <person name="Maroo A."/>
            <person name="McCracken C."/>
            <person name="Shefchek K."/>
            <person name="Daugherty S."/>
            <person name="Song Y."/>
            <person name="Fraser C.M."/>
            <person name="Fricke W.F."/>
        </authorList>
    </citation>
    <scope>NUCLEOTIDE SEQUENCE [LARGE SCALE GENOMIC DNA]</scope>
    <source>
        <strain evidence="3 4">Hp H-24</strain>
    </source>
</reference>
<accession>J0KM72</accession>
<dbReference type="Proteomes" id="UP000004761">
    <property type="component" value="Unassembled WGS sequence"/>
</dbReference>
<dbReference type="EMBL" id="AKOG01000002">
    <property type="protein sequence ID" value="EJB51865.1"/>
    <property type="molecule type" value="Genomic_DNA"/>
</dbReference>
<evidence type="ECO:0000259" key="2">
    <source>
        <dbReference type="Pfam" id="PF13304"/>
    </source>
</evidence>
<keyword evidence="3" id="KW-0255">Endonuclease</keyword>
<keyword evidence="3" id="KW-0540">Nuclease</keyword>
<dbReference type="PANTHER" id="PTHR43581">
    <property type="entry name" value="ATP/GTP PHOSPHATASE"/>
    <property type="match status" value="1"/>
</dbReference>
<dbReference type="InterPro" id="IPR003959">
    <property type="entry name" value="ATPase_AAA_core"/>
</dbReference>
<dbReference type="AlphaFoldDB" id="J0KM72"/>
<dbReference type="CDD" id="cd00267">
    <property type="entry name" value="ABC_ATPase"/>
    <property type="match status" value="1"/>
</dbReference>
<keyword evidence="3" id="KW-0378">Hydrolase</keyword>
<evidence type="ECO:0000313" key="3">
    <source>
        <dbReference type="EMBL" id="EJB51865.1"/>
    </source>
</evidence>
<dbReference type="PANTHER" id="PTHR43581:SF4">
    <property type="entry name" value="ATP_GTP PHOSPHATASE"/>
    <property type="match status" value="1"/>
</dbReference>
<dbReference type="Gene3D" id="3.40.50.300">
    <property type="entry name" value="P-loop containing nucleotide triphosphate hydrolases"/>
    <property type="match status" value="2"/>
</dbReference>
<comment type="caution">
    <text evidence="3">The sequence shown here is derived from an EMBL/GenBank/DDBJ whole genome shotgun (WGS) entry which is preliminary data.</text>
</comment>